<dbReference type="OrthoDB" id="6382410at2"/>
<evidence type="ECO:0000256" key="2">
    <source>
        <dbReference type="ARBA" id="ARBA00023125"/>
    </source>
</evidence>
<protein>
    <submittedName>
        <fullName evidence="5">Transcriptional regulator, AraC family</fullName>
    </submittedName>
</protein>
<evidence type="ECO:0000313" key="6">
    <source>
        <dbReference type="Proteomes" id="UP000253606"/>
    </source>
</evidence>
<dbReference type="PROSITE" id="PS00041">
    <property type="entry name" value="HTH_ARAC_FAMILY_1"/>
    <property type="match status" value="1"/>
</dbReference>
<dbReference type="Gene3D" id="3.40.50.880">
    <property type="match status" value="1"/>
</dbReference>
<dbReference type="AlphaFoldDB" id="A0A2Z5G0L3"/>
<feature type="domain" description="HTH araC/xylS-type" evidence="4">
    <location>
        <begin position="215"/>
        <end position="312"/>
    </location>
</feature>
<dbReference type="InterPro" id="IPR009057">
    <property type="entry name" value="Homeodomain-like_sf"/>
</dbReference>
<keyword evidence="2" id="KW-0238">DNA-binding</keyword>
<dbReference type="SMART" id="SM00342">
    <property type="entry name" value="HTH_ARAC"/>
    <property type="match status" value="1"/>
</dbReference>
<gene>
    <name evidence="5" type="ORF">ACPOL_2861</name>
</gene>
<dbReference type="PROSITE" id="PS01124">
    <property type="entry name" value="HTH_ARAC_FAMILY_2"/>
    <property type="match status" value="1"/>
</dbReference>
<keyword evidence="1" id="KW-0805">Transcription regulation</keyword>
<dbReference type="KEGG" id="abas:ACPOL_2861"/>
<keyword evidence="6" id="KW-1185">Reference proteome</keyword>
<name>A0A2Z5G0L3_9BACT</name>
<organism evidence="5 6">
    <name type="scientific">Acidisarcina polymorpha</name>
    <dbReference type="NCBI Taxonomy" id="2211140"/>
    <lineage>
        <taxon>Bacteria</taxon>
        <taxon>Pseudomonadati</taxon>
        <taxon>Acidobacteriota</taxon>
        <taxon>Terriglobia</taxon>
        <taxon>Terriglobales</taxon>
        <taxon>Acidobacteriaceae</taxon>
        <taxon>Acidisarcina</taxon>
    </lineage>
</organism>
<reference evidence="5 6" key="1">
    <citation type="journal article" date="2018" name="Front. Microbiol.">
        <title>Hydrolytic Capabilities as a Key to Environmental Success: Chitinolytic and Cellulolytic Acidobacteria From Acidic Sub-arctic Soils and Boreal Peatlands.</title>
        <authorList>
            <person name="Belova S.E."/>
            <person name="Ravin N.V."/>
            <person name="Pankratov T.A."/>
            <person name="Rakitin A.L."/>
            <person name="Ivanova A.A."/>
            <person name="Beletsky A.V."/>
            <person name="Mardanov A.V."/>
            <person name="Sinninghe Damste J.S."/>
            <person name="Dedysh S.N."/>
        </authorList>
    </citation>
    <scope>NUCLEOTIDE SEQUENCE [LARGE SCALE GENOMIC DNA]</scope>
    <source>
        <strain evidence="5 6">SBC82</strain>
    </source>
</reference>
<dbReference type="InterPro" id="IPR029062">
    <property type="entry name" value="Class_I_gatase-like"/>
</dbReference>
<dbReference type="EMBL" id="CP030840">
    <property type="protein sequence ID" value="AXC12165.1"/>
    <property type="molecule type" value="Genomic_DNA"/>
</dbReference>
<dbReference type="Gene3D" id="1.10.10.60">
    <property type="entry name" value="Homeodomain-like"/>
    <property type="match status" value="1"/>
</dbReference>
<keyword evidence="3" id="KW-0804">Transcription</keyword>
<evidence type="ECO:0000256" key="3">
    <source>
        <dbReference type="ARBA" id="ARBA00023163"/>
    </source>
</evidence>
<dbReference type="GO" id="GO:0003700">
    <property type="term" value="F:DNA-binding transcription factor activity"/>
    <property type="evidence" value="ECO:0007669"/>
    <property type="project" value="InterPro"/>
</dbReference>
<dbReference type="PANTHER" id="PTHR43280:SF2">
    <property type="entry name" value="HTH-TYPE TRANSCRIPTIONAL REGULATOR EXSA"/>
    <property type="match status" value="1"/>
</dbReference>
<dbReference type="InterPro" id="IPR018060">
    <property type="entry name" value="HTH_AraC"/>
</dbReference>
<dbReference type="Proteomes" id="UP000253606">
    <property type="component" value="Chromosome"/>
</dbReference>
<evidence type="ECO:0000259" key="4">
    <source>
        <dbReference type="PROSITE" id="PS01124"/>
    </source>
</evidence>
<dbReference type="InterPro" id="IPR020449">
    <property type="entry name" value="Tscrpt_reg_AraC-type_HTH"/>
</dbReference>
<dbReference type="Pfam" id="PF12833">
    <property type="entry name" value="HTH_18"/>
    <property type="match status" value="1"/>
</dbReference>
<proteinExistence type="predicted"/>
<dbReference type="GO" id="GO:0043565">
    <property type="term" value="F:sequence-specific DNA binding"/>
    <property type="evidence" value="ECO:0007669"/>
    <property type="project" value="InterPro"/>
</dbReference>
<sequence>MHVVLYLPAAFYSAIASTLVETLQAVNQVRGEDVFTFEFVSKARLARSMSGITYPTKPRPTRQMDVLVLLTGVGTNATEAICALERQTEEAKSLVLLAQRQKAIIAATCGASYILANLGLLDGKKATISWWLKKEVRDRFPRVRWDAAQIILKDGRIYTTGAAFAGLELISKLLIDLGFAKEEGQVRKLMVLPPARTSQNPYEIAGLEESTSFEKQLRRVVKGNLSKVDIAFLANGLKTSPRTLSRRFIEELQTSPGKWIQEQRLNTAKTLLESTSLGVSEICIRVGYRDVASFGRLFTRTTGVTPGRYRREVHPRTLQR</sequence>
<dbReference type="InterPro" id="IPR018062">
    <property type="entry name" value="HTH_AraC-typ_CS"/>
</dbReference>
<dbReference type="RefSeq" id="WP_114207450.1">
    <property type="nucleotide sequence ID" value="NZ_CP030840.1"/>
</dbReference>
<evidence type="ECO:0000256" key="1">
    <source>
        <dbReference type="ARBA" id="ARBA00023015"/>
    </source>
</evidence>
<dbReference type="PRINTS" id="PR00032">
    <property type="entry name" value="HTHARAC"/>
</dbReference>
<dbReference type="SUPFAM" id="SSF46689">
    <property type="entry name" value="Homeodomain-like"/>
    <property type="match status" value="1"/>
</dbReference>
<dbReference type="SUPFAM" id="SSF52317">
    <property type="entry name" value="Class I glutamine amidotransferase-like"/>
    <property type="match status" value="1"/>
</dbReference>
<dbReference type="PANTHER" id="PTHR43280">
    <property type="entry name" value="ARAC-FAMILY TRANSCRIPTIONAL REGULATOR"/>
    <property type="match status" value="1"/>
</dbReference>
<evidence type="ECO:0000313" key="5">
    <source>
        <dbReference type="EMBL" id="AXC12165.1"/>
    </source>
</evidence>
<accession>A0A2Z5G0L3</accession>